<dbReference type="InterPro" id="IPR035992">
    <property type="entry name" value="Ricin_B-like_lectins"/>
</dbReference>
<organism evidence="3 4">
    <name type="scientific">Lactiplantibacillus mudanjiangensis</name>
    <dbReference type="NCBI Taxonomy" id="1296538"/>
    <lineage>
        <taxon>Bacteria</taxon>
        <taxon>Bacillati</taxon>
        <taxon>Bacillota</taxon>
        <taxon>Bacilli</taxon>
        <taxon>Lactobacillales</taxon>
        <taxon>Lactobacillaceae</taxon>
        <taxon>Lactiplantibacillus</taxon>
    </lineage>
</organism>
<evidence type="ECO:0000259" key="2">
    <source>
        <dbReference type="Pfam" id="PF14200"/>
    </source>
</evidence>
<keyword evidence="1" id="KW-0812">Transmembrane</keyword>
<evidence type="ECO:0000313" key="4">
    <source>
        <dbReference type="Proteomes" id="UP000289996"/>
    </source>
</evidence>
<dbReference type="AlphaFoldDB" id="A0A660E2S8"/>
<dbReference type="SUPFAM" id="SSF50370">
    <property type="entry name" value="Ricin B-like lectins"/>
    <property type="match status" value="1"/>
</dbReference>
<feature type="domain" description="Ricin B lectin" evidence="2">
    <location>
        <begin position="120"/>
        <end position="174"/>
    </location>
</feature>
<gene>
    <name evidence="3" type="ORF">MUDAN_MDHGFNIF_01967</name>
</gene>
<sequence length="177" mass="19651">MQAGTILMADAVVLVGAVAVFGRRLIKNYRRKVTTPDAYLIKNVASGLVIRPQNAAIEDDVPIIQYTPRNWECTTWQLIGLGDDHYLLKDLYTQKSIAPVDDVAMAGSLLAQRPIGGDPQQHWQFNQCEDGTYTIQLADTNLFITSVSDAVNERLCLQPVNGATNQRWTLTPQQPII</sequence>
<keyword evidence="4" id="KW-1185">Reference proteome</keyword>
<dbReference type="Gene3D" id="2.80.10.50">
    <property type="match status" value="1"/>
</dbReference>
<dbReference type="Proteomes" id="UP000289996">
    <property type="component" value="Unassembled WGS sequence"/>
</dbReference>
<proteinExistence type="predicted"/>
<dbReference type="PROSITE" id="PS50231">
    <property type="entry name" value="RICIN_B_LECTIN"/>
    <property type="match status" value="1"/>
</dbReference>
<accession>A0A660E2S8</accession>
<feature type="transmembrane region" description="Helical" evidence="1">
    <location>
        <begin position="6"/>
        <end position="26"/>
    </location>
</feature>
<protein>
    <recommendedName>
        <fullName evidence="2">Ricin B lectin domain-containing protein</fullName>
    </recommendedName>
</protein>
<name>A0A660E2S8_9LACO</name>
<evidence type="ECO:0000256" key="1">
    <source>
        <dbReference type="SAM" id="Phobius"/>
    </source>
</evidence>
<dbReference type="EMBL" id="UYIG01000196">
    <property type="protein sequence ID" value="VDG30416.1"/>
    <property type="molecule type" value="Genomic_DNA"/>
</dbReference>
<keyword evidence="1" id="KW-1133">Transmembrane helix</keyword>
<dbReference type="InterPro" id="IPR000772">
    <property type="entry name" value="Ricin_B_lectin"/>
</dbReference>
<dbReference type="Pfam" id="PF14200">
    <property type="entry name" value="RicinB_lectin_2"/>
    <property type="match status" value="1"/>
</dbReference>
<keyword evidence="1" id="KW-0472">Membrane</keyword>
<evidence type="ECO:0000313" key="3">
    <source>
        <dbReference type="EMBL" id="VDG30416.1"/>
    </source>
</evidence>
<dbReference type="OrthoDB" id="2285436at2"/>
<dbReference type="RefSeq" id="WP_130843400.1">
    <property type="nucleotide sequence ID" value="NZ_BJDY01000002.1"/>
</dbReference>
<reference evidence="3 4" key="1">
    <citation type="submission" date="2018-11" db="EMBL/GenBank/DDBJ databases">
        <authorList>
            <person name="Wuyts S."/>
        </authorList>
    </citation>
    <scope>NUCLEOTIDE SEQUENCE [LARGE SCALE GENOMIC DNA]</scope>
    <source>
        <strain evidence="3">Lactobacillus mudanjiangensis AMBF249</strain>
    </source>
</reference>
<dbReference type="CDD" id="cd00161">
    <property type="entry name" value="beta-trefoil_Ricin-like"/>
    <property type="match status" value="1"/>
</dbReference>